<name>A0ABT8D4P5_9RHOB</name>
<accession>A0ABT8D4P5</accession>
<proteinExistence type="predicted"/>
<dbReference type="Proteomes" id="UP001243846">
    <property type="component" value="Unassembled WGS sequence"/>
</dbReference>
<sequence>MTGRSLALLFLLVAGLPAAAFVMRASLFSGYSSDLARDADRLGIYLAAKEQCGFRSAPGDVAFVSGPSDFHEPTRAAFDNAVSEARHEERMQLAALSEDGLADYCAATVARYSAPQGEVVVEVTVPPVPRPERR</sequence>
<reference evidence="2" key="1">
    <citation type="journal article" date="2019" name="Int. J. Syst. Evol. Microbiol.">
        <title>The Global Catalogue of Microorganisms (GCM) 10K type strain sequencing project: providing services to taxonomists for standard genome sequencing and annotation.</title>
        <authorList>
            <consortium name="The Broad Institute Genomics Platform"/>
            <consortium name="The Broad Institute Genome Sequencing Center for Infectious Disease"/>
            <person name="Wu L."/>
            <person name="Ma J."/>
        </authorList>
    </citation>
    <scope>NUCLEOTIDE SEQUENCE [LARGE SCALE GENOMIC DNA]</scope>
    <source>
        <strain evidence="2">CECT 8482</strain>
    </source>
</reference>
<dbReference type="RefSeq" id="WP_377688544.1">
    <property type="nucleotide sequence ID" value="NZ_JBHMDZ010000049.1"/>
</dbReference>
<protein>
    <recommendedName>
        <fullName evidence="3">DUF5330 domain-containing protein</fullName>
    </recommendedName>
</protein>
<organism evidence="1 2">
    <name type="scientific">Paracoccus cavernae</name>
    <dbReference type="NCBI Taxonomy" id="1571207"/>
    <lineage>
        <taxon>Bacteria</taxon>
        <taxon>Pseudomonadati</taxon>
        <taxon>Pseudomonadota</taxon>
        <taxon>Alphaproteobacteria</taxon>
        <taxon>Rhodobacterales</taxon>
        <taxon>Paracoccaceae</taxon>
        <taxon>Paracoccus</taxon>
    </lineage>
</organism>
<evidence type="ECO:0000313" key="2">
    <source>
        <dbReference type="Proteomes" id="UP001243846"/>
    </source>
</evidence>
<dbReference type="EMBL" id="JAUFRC010000001">
    <property type="protein sequence ID" value="MDN3710901.1"/>
    <property type="molecule type" value="Genomic_DNA"/>
</dbReference>
<evidence type="ECO:0008006" key="3">
    <source>
        <dbReference type="Google" id="ProtNLM"/>
    </source>
</evidence>
<comment type="caution">
    <text evidence="1">The sequence shown here is derived from an EMBL/GenBank/DDBJ whole genome shotgun (WGS) entry which is preliminary data.</text>
</comment>
<evidence type="ECO:0000313" key="1">
    <source>
        <dbReference type="EMBL" id="MDN3710901.1"/>
    </source>
</evidence>
<keyword evidence="2" id="KW-1185">Reference proteome</keyword>
<gene>
    <name evidence="1" type="ORF">QWZ10_02030</name>
</gene>